<keyword evidence="2 5" id="KW-0238">DNA-binding</keyword>
<dbReference type="Gene3D" id="1.10.10.10">
    <property type="entry name" value="Winged helix-like DNA-binding domain superfamily/Winged helix DNA-binding domain"/>
    <property type="match status" value="1"/>
</dbReference>
<dbReference type="PRINTS" id="PR00598">
    <property type="entry name" value="HTHMARR"/>
</dbReference>
<dbReference type="SUPFAM" id="SSF46785">
    <property type="entry name" value="Winged helix' DNA-binding domain"/>
    <property type="match status" value="1"/>
</dbReference>
<keyword evidence="3" id="KW-0804">Transcription</keyword>
<dbReference type="SMART" id="SM00347">
    <property type="entry name" value="HTH_MARR"/>
    <property type="match status" value="1"/>
</dbReference>
<dbReference type="AlphaFoldDB" id="A0A1G5IDC0"/>
<sequence length="147" mass="17553">MRNYYLQIHEYVEKLVLSTMVLDKKGIKYNGDTFSFLELFILKLLGDQQEKKMYEIIEELDIDRNTMNTAINRLYFSKYLTKKKSEDDKRVQILQLTERGKITFEQVISVEKEILFSLLNDFTFNEEKAILKFLVKIDMLSKKTDSK</sequence>
<dbReference type="PANTHER" id="PTHR42756">
    <property type="entry name" value="TRANSCRIPTIONAL REGULATOR, MARR"/>
    <property type="match status" value="1"/>
</dbReference>
<dbReference type="InterPro" id="IPR000835">
    <property type="entry name" value="HTH_MarR-typ"/>
</dbReference>
<keyword evidence="6" id="KW-1185">Reference proteome</keyword>
<dbReference type="InterPro" id="IPR036390">
    <property type="entry name" value="WH_DNA-bd_sf"/>
</dbReference>
<organism evidence="5 6">
    <name type="scientific">Alkaliphilus peptidifermentans DSM 18978</name>
    <dbReference type="NCBI Taxonomy" id="1120976"/>
    <lineage>
        <taxon>Bacteria</taxon>
        <taxon>Bacillati</taxon>
        <taxon>Bacillota</taxon>
        <taxon>Clostridia</taxon>
        <taxon>Peptostreptococcales</taxon>
        <taxon>Natronincolaceae</taxon>
        <taxon>Alkaliphilus</taxon>
    </lineage>
</organism>
<dbReference type="STRING" id="1120976.SAMN03080606_02342"/>
<dbReference type="Proteomes" id="UP000198636">
    <property type="component" value="Unassembled WGS sequence"/>
</dbReference>
<dbReference type="EMBL" id="FMUS01000014">
    <property type="protein sequence ID" value="SCY73751.1"/>
    <property type="molecule type" value="Genomic_DNA"/>
</dbReference>
<dbReference type="OrthoDB" id="1953397at2"/>
<dbReference type="RefSeq" id="WP_091543504.1">
    <property type="nucleotide sequence ID" value="NZ_FMUS01000014.1"/>
</dbReference>
<keyword evidence="1" id="KW-0805">Transcription regulation</keyword>
<dbReference type="Pfam" id="PF01047">
    <property type="entry name" value="MarR"/>
    <property type="match status" value="1"/>
</dbReference>
<dbReference type="InterPro" id="IPR036388">
    <property type="entry name" value="WH-like_DNA-bd_sf"/>
</dbReference>
<evidence type="ECO:0000256" key="3">
    <source>
        <dbReference type="ARBA" id="ARBA00023163"/>
    </source>
</evidence>
<dbReference type="GO" id="GO:0003700">
    <property type="term" value="F:DNA-binding transcription factor activity"/>
    <property type="evidence" value="ECO:0007669"/>
    <property type="project" value="InterPro"/>
</dbReference>
<evidence type="ECO:0000313" key="5">
    <source>
        <dbReference type="EMBL" id="SCY73751.1"/>
    </source>
</evidence>
<evidence type="ECO:0000313" key="6">
    <source>
        <dbReference type="Proteomes" id="UP000198636"/>
    </source>
</evidence>
<accession>A0A1G5IDC0</accession>
<dbReference type="GO" id="GO:0003677">
    <property type="term" value="F:DNA binding"/>
    <property type="evidence" value="ECO:0007669"/>
    <property type="project" value="UniProtKB-KW"/>
</dbReference>
<gene>
    <name evidence="5" type="ORF">SAMN03080606_02342</name>
</gene>
<feature type="domain" description="HTH marR-type" evidence="4">
    <location>
        <begin position="1"/>
        <end position="139"/>
    </location>
</feature>
<proteinExistence type="predicted"/>
<dbReference type="PROSITE" id="PS50995">
    <property type="entry name" value="HTH_MARR_2"/>
    <property type="match status" value="1"/>
</dbReference>
<protein>
    <submittedName>
        <fullName evidence="5">DNA-binding transcriptional regulator, MarR family</fullName>
    </submittedName>
</protein>
<evidence type="ECO:0000256" key="1">
    <source>
        <dbReference type="ARBA" id="ARBA00023015"/>
    </source>
</evidence>
<name>A0A1G5IDC0_9FIRM</name>
<evidence type="ECO:0000256" key="2">
    <source>
        <dbReference type="ARBA" id="ARBA00023125"/>
    </source>
</evidence>
<dbReference type="PANTHER" id="PTHR42756:SF1">
    <property type="entry name" value="TRANSCRIPTIONAL REPRESSOR OF EMRAB OPERON"/>
    <property type="match status" value="1"/>
</dbReference>
<evidence type="ECO:0000259" key="4">
    <source>
        <dbReference type="PROSITE" id="PS50995"/>
    </source>
</evidence>
<reference evidence="5 6" key="1">
    <citation type="submission" date="2016-10" db="EMBL/GenBank/DDBJ databases">
        <authorList>
            <person name="de Groot N.N."/>
        </authorList>
    </citation>
    <scope>NUCLEOTIDE SEQUENCE [LARGE SCALE GENOMIC DNA]</scope>
    <source>
        <strain evidence="5 6">DSM 18978</strain>
    </source>
</reference>